<dbReference type="Proteomes" id="UP000014803">
    <property type="component" value="Chromosome"/>
</dbReference>
<dbReference type="AlphaFoldDB" id="S4XY12"/>
<dbReference type="HOGENOM" id="CLU_009665_19_5_7"/>
<dbReference type="NCBIfam" id="NF005720">
    <property type="entry name" value="PRK07538.1"/>
    <property type="match status" value="1"/>
</dbReference>
<feature type="region of interest" description="Disordered" evidence="3">
    <location>
        <begin position="397"/>
        <end position="461"/>
    </location>
</feature>
<evidence type="ECO:0000256" key="2">
    <source>
        <dbReference type="ARBA" id="ARBA00023033"/>
    </source>
</evidence>
<evidence type="ECO:0000256" key="1">
    <source>
        <dbReference type="ARBA" id="ARBA00023002"/>
    </source>
</evidence>
<organism evidence="5 6">
    <name type="scientific">Sorangium cellulosum So0157-2</name>
    <dbReference type="NCBI Taxonomy" id="1254432"/>
    <lineage>
        <taxon>Bacteria</taxon>
        <taxon>Pseudomonadati</taxon>
        <taxon>Myxococcota</taxon>
        <taxon>Polyangia</taxon>
        <taxon>Polyangiales</taxon>
        <taxon>Polyangiaceae</taxon>
        <taxon>Sorangium</taxon>
    </lineage>
</organism>
<feature type="domain" description="FAD-binding" evidence="4">
    <location>
        <begin position="3"/>
        <end position="162"/>
    </location>
</feature>
<evidence type="ECO:0000256" key="3">
    <source>
        <dbReference type="SAM" id="MobiDB-lite"/>
    </source>
</evidence>
<proteinExistence type="predicted"/>
<dbReference type="GO" id="GO:0071949">
    <property type="term" value="F:FAD binding"/>
    <property type="evidence" value="ECO:0007669"/>
    <property type="project" value="InterPro"/>
</dbReference>
<dbReference type="Pfam" id="PF01494">
    <property type="entry name" value="FAD_binding_3"/>
    <property type="match status" value="2"/>
</dbReference>
<dbReference type="SUPFAM" id="SSF51905">
    <property type="entry name" value="FAD/NAD(P)-binding domain"/>
    <property type="match status" value="1"/>
</dbReference>
<gene>
    <name evidence="5" type="ORF">SCE1572_28650</name>
</gene>
<keyword evidence="1" id="KW-0560">Oxidoreductase</keyword>
<dbReference type="GO" id="GO:0004497">
    <property type="term" value="F:monooxygenase activity"/>
    <property type="evidence" value="ECO:0007669"/>
    <property type="project" value="UniProtKB-KW"/>
</dbReference>
<dbReference type="eggNOG" id="COG0654">
    <property type="taxonomic scope" value="Bacteria"/>
</dbReference>
<name>S4XY12_SORCE</name>
<dbReference type="Gene3D" id="3.50.50.60">
    <property type="entry name" value="FAD/NAD(P)-binding domain"/>
    <property type="match status" value="1"/>
</dbReference>
<dbReference type="STRING" id="1254432.SCE1572_28650"/>
<accession>S4XY12</accession>
<protein>
    <recommendedName>
        <fullName evidence="4">FAD-binding domain-containing protein</fullName>
    </recommendedName>
</protein>
<dbReference type="PANTHER" id="PTHR13789:SF268">
    <property type="entry name" value="5-METHYLPHENAZINE-1-CARBOXYLATE 1-MONOOXYGENASE"/>
    <property type="match status" value="1"/>
</dbReference>
<keyword evidence="2" id="KW-0503">Monooxygenase</keyword>
<dbReference type="InterPro" id="IPR050493">
    <property type="entry name" value="FAD-dep_Monooxygenase_BioMet"/>
</dbReference>
<evidence type="ECO:0000313" key="5">
    <source>
        <dbReference type="EMBL" id="AGP38092.1"/>
    </source>
</evidence>
<sequence length="461" mass="49283">MSLQSAGVEAFVVEAAREIKPLGVGVNLLPHAVRELAELGLADALAATGIPTAELVHYDRFGGRIWAQPRGIAAGYRWPQISIHRGELQAILLAAARQRLGDAGVRTGLAVERFEQTGAEVRVSLRDRRSGELGVVSTDVLVGADGIHSAVRAQLHPAEGPPRWNGIHMWRGVTEAEPFLTGRSMIMAGSNRAAKFVAYPISRGAELRGRAAVNWVAEVRLHEGATVAPASWDRRGRLEDVLPHFAAWRFSWLDVPALIASAPVLFEYPMVDRDPLPWWGAGRVTLLGDAAHPMFPVGSNGASQAILDARVLAWHLARASDPEAALSAYEAARRPPTSALVLANRAMGAERVIALVEQRAPAGFARIEDVLSGEELEEMSRGYARMVGTDVEELNGRPSWSVGEGAAAPEDGGRRAVAGAAWRPDPGWGSATRPDPCGTRPDPGWGSATRPGLAATRPGLR</sequence>
<dbReference type="InterPro" id="IPR002938">
    <property type="entry name" value="FAD-bd"/>
</dbReference>
<evidence type="ECO:0000313" key="6">
    <source>
        <dbReference type="Proteomes" id="UP000014803"/>
    </source>
</evidence>
<dbReference type="KEGG" id="scu:SCE1572_28650"/>
<dbReference type="PATRIC" id="fig|1254432.3.peg.6473"/>
<reference evidence="5 6" key="1">
    <citation type="journal article" date="2013" name="Sci. Rep.">
        <title>Extraordinary expansion of a Sorangium cellulosum genome from an alkaline milieu.</title>
        <authorList>
            <person name="Han K."/>
            <person name="Li Z.F."/>
            <person name="Peng R."/>
            <person name="Zhu L.P."/>
            <person name="Zhou T."/>
            <person name="Wang L.G."/>
            <person name="Li S.G."/>
            <person name="Zhang X.B."/>
            <person name="Hu W."/>
            <person name="Wu Z.H."/>
            <person name="Qin N."/>
            <person name="Li Y.Z."/>
        </authorList>
    </citation>
    <scope>NUCLEOTIDE SEQUENCE [LARGE SCALE GENOMIC DNA]</scope>
    <source>
        <strain evidence="5 6">So0157-2</strain>
    </source>
</reference>
<feature type="domain" description="FAD-binding" evidence="4">
    <location>
        <begin position="279"/>
        <end position="341"/>
    </location>
</feature>
<evidence type="ECO:0000259" key="4">
    <source>
        <dbReference type="Pfam" id="PF01494"/>
    </source>
</evidence>
<dbReference type="Gene3D" id="3.30.9.30">
    <property type="match status" value="1"/>
</dbReference>
<dbReference type="SUPFAM" id="SSF54373">
    <property type="entry name" value="FAD-linked reductases, C-terminal domain"/>
    <property type="match status" value="1"/>
</dbReference>
<dbReference type="PANTHER" id="PTHR13789">
    <property type="entry name" value="MONOOXYGENASE"/>
    <property type="match status" value="1"/>
</dbReference>
<dbReference type="EMBL" id="CP003969">
    <property type="protein sequence ID" value="AGP38092.1"/>
    <property type="molecule type" value="Genomic_DNA"/>
</dbReference>
<dbReference type="InterPro" id="IPR036188">
    <property type="entry name" value="FAD/NAD-bd_sf"/>
</dbReference>
<dbReference type="PRINTS" id="PR00420">
    <property type="entry name" value="RNGMNOXGNASE"/>
</dbReference>